<feature type="chain" id="PRO_5038077513" evidence="2">
    <location>
        <begin position="18"/>
        <end position="168"/>
    </location>
</feature>
<evidence type="ECO:0000256" key="2">
    <source>
        <dbReference type="SAM" id="SignalP"/>
    </source>
</evidence>
<name>A0A915IKT8_ROMCU</name>
<organism evidence="3 4">
    <name type="scientific">Romanomermis culicivorax</name>
    <name type="common">Nematode worm</name>
    <dbReference type="NCBI Taxonomy" id="13658"/>
    <lineage>
        <taxon>Eukaryota</taxon>
        <taxon>Metazoa</taxon>
        <taxon>Ecdysozoa</taxon>
        <taxon>Nematoda</taxon>
        <taxon>Enoplea</taxon>
        <taxon>Dorylaimia</taxon>
        <taxon>Mermithida</taxon>
        <taxon>Mermithoidea</taxon>
        <taxon>Mermithidae</taxon>
        <taxon>Romanomermis</taxon>
    </lineage>
</organism>
<keyword evidence="2" id="KW-0732">Signal</keyword>
<protein>
    <submittedName>
        <fullName evidence="4">Hymenoptaecin</fullName>
    </submittedName>
</protein>
<feature type="signal peptide" evidence="2">
    <location>
        <begin position="1"/>
        <end position="17"/>
    </location>
</feature>
<keyword evidence="3" id="KW-1185">Reference proteome</keyword>
<evidence type="ECO:0000313" key="3">
    <source>
        <dbReference type="Proteomes" id="UP000887565"/>
    </source>
</evidence>
<feature type="compositionally biased region" description="Polar residues" evidence="1">
    <location>
        <begin position="30"/>
        <end position="53"/>
    </location>
</feature>
<feature type="region of interest" description="Disordered" evidence="1">
    <location>
        <begin position="30"/>
        <end position="61"/>
    </location>
</feature>
<dbReference type="WBParaSite" id="nRc.2.0.1.t14484-RA">
    <property type="protein sequence ID" value="nRc.2.0.1.t14484-RA"/>
    <property type="gene ID" value="nRc.2.0.1.g14484"/>
</dbReference>
<evidence type="ECO:0000256" key="1">
    <source>
        <dbReference type="SAM" id="MobiDB-lite"/>
    </source>
</evidence>
<reference evidence="4" key="1">
    <citation type="submission" date="2022-11" db="UniProtKB">
        <authorList>
            <consortium name="WormBaseParasite"/>
        </authorList>
    </citation>
    <scope>IDENTIFICATION</scope>
</reference>
<dbReference type="AlphaFoldDB" id="A0A915IKT8"/>
<evidence type="ECO:0000313" key="4">
    <source>
        <dbReference type="WBParaSite" id="nRc.2.0.1.t14484-RA"/>
    </source>
</evidence>
<accession>A0A915IKT8</accession>
<proteinExistence type="predicted"/>
<sequence length="168" mass="18570">MHCCIVFCILYSLYCDAYVPKPANYNDQKLTQSDQASEASKEQVQNRNGQHPAQNPRDDLWSLYYRNGGGSRISDQIGRQKNDHRVDFLDQGMFKHSDGSGQAGNNGFSGGQNVLHGRGDPIPMVNNYNAGGHRSDLPFRFGEQQGPVGDTGDCRVILQSTGMDMKAN</sequence>
<dbReference type="Proteomes" id="UP000887565">
    <property type="component" value="Unplaced"/>
</dbReference>